<protein>
    <submittedName>
        <fullName evidence="1">Uncharacterized protein</fullName>
    </submittedName>
</protein>
<reference evidence="1" key="2">
    <citation type="journal article" date="2015" name="Fish Shellfish Immunol.">
        <title>Early steps in the European eel (Anguilla anguilla)-Vibrio vulnificus interaction in the gills: Role of the RtxA13 toxin.</title>
        <authorList>
            <person name="Callol A."/>
            <person name="Pajuelo D."/>
            <person name="Ebbesson L."/>
            <person name="Teles M."/>
            <person name="MacKenzie S."/>
            <person name="Amaro C."/>
        </authorList>
    </citation>
    <scope>NUCLEOTIDE SEQUENCE</scope>
</reference>
<accession>A0A0E9TD81</accession>
<organism evidence="1">
    <name type="scientific">Anguilla anguilla</name>
    <name type="common">European freshwater eel</name>
    <name type="synonym">Muraena anguilla</name>
    <dbReference type="NCBI Taxonomy" id="7936"/>
    <lineage>
        <taxon>Eukaryota</taxon>
        <taxon>Metazoa</taxon>
        <taxon>Chordata</taxon>
        <taxon>Craniata</taxon>
        <taxon>Vertebrata</taxon>
        <taxon>Euteleostomi</taxon>
        <taxon>Actinopterygii</taxon>
        <taxon>Neopterygii</taxon>
        <taxon>Teleostei</taxon>
        <taxon>Anguilliformes</taxon>
        <taxon>Anguillidae</taxon>
        <taxon>Anguilla</taxon>
    </lineage>
</organism>
<dbReference type="AlphaFoldDB" id="A0A0E9TD81"/>
<evidence type="ECO:0000313" key="1">
    <source>
        <dbReference type="EMBL" id="JAH51659.1"/>
    </source>
</evidence>
<name>A0A0E9TD81_ANGAN</name>
<dbReference type="EMBL" id="GBXM01056918">
    <property type="protein sequence ID" value="JAH51659.1"/>
    <property type="molecule type" value="Transcribed_RNA"/>
</dbReference>
<sequence length="39" mass="4530">MQVKYLAQGYKSSVLPRNQLYDIEVTRPVPYPLCYTVVP</sequence>
<reference evidence="1" key="1">
    <citation type="submission" date="2014-11" db="EMBL/GenBank/DDBJ databases">
        <authorList>
            <person name="Amaro Gonzalez C."/>
        </authorList>
    </citation>
    <scope>NUCLEOTIDE SEQUENCE</scope>
</reference>
<proteinExistence type="predicted"/>